<organism evidence="2 3">
    <name type="scientific">Rhodococcus wratislaviensis NBRC 100605</name>
    <dbReference type="NCBI Taxonomy" id="1219028"/>
    <lineage>
        <taxon>Bacteria</taxon>
        <taxon>Bacillati</taxon>
        <taxon>Actinomycetota</taxon>
        <taxon>Actinomycetes</taxon>
        <taxon>Mycobacteriales</taxon>
        <taxon>Nocardiaceae</taxon>
        <taxon>Rhodococcus</taxon>
    </lineage>
</organism>
<comment type="caution">
    <text evidence="2">The sequence shown here is derived from an EMBL/GenBank/DDBJ whole genome shotgun (WGS) entry which is preliminary data.</text>
</comment>
<dbReference type="EMBL" id="BAWF01000052">
    <property type="protein sequence ID" value="GAF48316.1"/>
    <property type="molecule type" value="Genomic_DNA"/>
</dbReference>
<feature type="region of interest" description="Disordered" evidence="1">
    <location>
        <begin position="49"/>
        <end position="70"/>
    </location>
</feature>
<dbReference type="AlphaFoldDB" id="X0QBK1"/>
<feature type="compositionally biased region" description="Polar residues" evidence="1">
    <location>
        <begin position="53"/>
        <end position="62"/>
    </location>
</feature>
<evidence type="ECO:0000313" key="3">
    <source>
        <dbReference type="Proteomes" id="UP000019491"/>
    </source>
</evidence>
<accession>X0QBK1</accession>
<gene>
    <name evidence="2" type="ORF">RW1_052_00230</name>
</gene>
<evidence type="ECO:0000313" key="2">
    <source>
        <dbReference type="EMBL" id="GAF48316.1"/>
    </source>
</evidence>
<dbReference type="Proteomes" id="UP000019491">
    <property type="component" value="Unassembled WGS sequence"/>
</dbReference>
<sequence length="148" mass="16192">MDLPRHFYQDGPAFEDIPLERLSGPGVTLQIGIEPGGVIPLTTSTAPPKGFGQLTSSASTPAEQPGWAPTPTCCNTRASISMPPNGSSTRRQELAVDFATPDLPTYQRTARFDWPIRRYLLRHGVLITEHLKPTTGLAGRHAEFIFRP</sequence>
<reference evidence="2 3" key="1">
    <citation type="submission" date="2014-02" db="EMBL/GenBank/DDBJ databases">
        <title>Whole genome shotgun sequence of Rhodococcus wratislaviensis NBRC 100605.</title>
        <authorList>
            <person name="Hosoyama A."/>
            <person name="Tsuchikane K."/>
            <person name="Yoshida I."/>
            <person name="Ohji S."/>
            <person name="Ichikawa N."/>
            <person name="Yamazoe A."/>
            <person name="Fujita N."/>
        </authorList>
    </citation>
    <scope>NUCLEOTIDE SEQUENCE [LARGE SCALE GENOMIC DNA]</scope>
    <source>
        <strain evidence="2 3">NBRC 100605</strain>
    </source>
</reference>
<name>X0QBK1_RHOWR</name>
<proteinExistence type="predicted"/>
<dbReference type="OrthoDB" id="9777007at2"/>
<keyword evidence="3" id="KW-1185">Reference proteome</keyword>
<evidence type="ECO:0000256" key="1">
    <source>
        <dbReference type="SAM" id="MobiDB-lite"/>
    </source>
</evidence>
<protein>
    <submittedName>
        <fullName evidence="2">Uncharacterized protein</fullName>
    </submittedName>
</protein>